<dbReference type="GO" id="GO:0005737">
    <property type="term" value="C:cytoplasm"/>
    <property type="evidence" value="ECO:0007669"/>
    <property type="project" value="UniProtKB-SubCell"/>
</dbReference>
<proteinExistence type="inferred from homology"/>
<evidence type="ECO:0000256" key="13">
    <source>
        <dbReference type="ARBA" id="ARBA00057883"/>
    </source>
</evidence>
<feature type="compositionally biased region" description="Basic and acidic residues" evidence="14">
    <location>
        <begin position="855"/>
        <end position="892"/>
    </location>
</feature>
<keyword evidence="4" id="KW-0808">Transferase</keyword>
<evidence type="ECO:0000256" key="9">
    <source>
        <dbReference type="ARBA" id="ARBA00038162"/>
    </source>
</evidence>
<dbReference type="AlphaFoldDB" id="A0A564ZF03"/>
<dbReference type="EMBL" id="CABIJS010000719">
    <property type="protein sequence ID" value="VUZ57643.1"/>
    <property type="molecule type" value="Genomic_DNA"/>
</dbReference>
<dbReference type="InterPro" id="IPR029044">
    <property type="entry name" value="Nucleotide-diphossugar_trans"/>
</dbReference>
<name>A0A564ZF03_HYMDI</name>
<feature type="compositionally biased region" description="Low complexity" evidence="14">
    <location>
        <begin position="400"/>
        <end position="411"/>
    </location>
</feature>
<feature type="region of interest" description="Disordered" evidence="14">
    <location>
        <begin position="722"/>
        <end position="925"/>
    </location>
</feature>
<evidence type="ECO:0000256" key="8">
    <source>
        <dbReference type="ARBA" id="ARBA00023211"/>
    </source>
</evidence>
<dbReference type="GO" id="GO:0008466">
    <property type="term" value="F:glycogenin glucosyltransferase activity"/>
    <property type="evidence" value="ECO:0007669"/>
    <property type="project" value="UniProtKB-EC"/>
</dbReference>
<comment type="function">
    <text evidence="13">Self-glucosylating initiator of glycogen synthesis. It catalyzes the formation of a short alpha (1,4)-glucosyl chain covalently attached via a glucose 1-O-tyrosyl linkage to internal tyrosine residues and these chains act as primers for the elongation reaction catalyzed by glycogen synthase.</text>
</comment>
<keyword evidence="5" id="KW-0479">Metal-binding</keyword>
<evidence type="ECO:0000313" key="16">
    <source>
        <dbReference type="Proteomes" id="UP000321570"/>
    </source>
</evidence>
<evidence type="ECO:0000256" key="4">
    <source>
        <dbReference type="ARBA" id="ARBA00022679"/>
    </source>
</evidence>
<sequence length="975" mass="112882">MMDSNGRQSYVTLATNDEYAIGALMLGNFLRLSKTDKELTVLITDGVPHNFRILLDGVFDNLVVVKPLHSREDGNLKLLRRSDLGITYTKLYCWKLIEFSKCVFLDADTMVLQNIDELFQREELSAAPDTSWPDIFNSGVFVYRPSLETFHKLSLLAKTKGSFDGGDQGLLNEYFNTWSTDSLEKHLPFTYNCSCWLLPNDNLMFYTRPAAWKKFGSQVKVAHFTGFGKPWKHRMTANDEAISQAIDRLESSNTVYTTAEQTGVLALWWAVFFKRVKHQLSYGMFLSTTFEPIPPPPPPSPQDNWQENSEFGWQIGNYYHPEFSDNSFDFLHTGQRVDESNRYEKYHEFFEPPKPLEPEHHKHYQSHHHESHDHQAPVYNDHHQHHHSEYHQQPPPPQYYEPLQPSSSPQPEYHHNHHQEYPHHHHHEEHYHQENRHEGHHECYQEQPQQQQWQGQPHYEHDPRSGHAPPPPLPVPMEQPCEQNHEESREVQHYPPPRQPSPSRHREPSPPPPSPEPRNDKDPLFFAQKPMCRECLRELQWSRQFIDPFHRDISFPVSPTRSTSRVRRRSLPKGLPGPQIIRGMSKKSPTPSISTAPDEGTSKISTKEPRKREKESEKSLHQVQKGKSVSKKRLKKPIDPSKLVEAAKRRIQAKTETRSPQALLSSAEDLDNNLIEPMAKIETTLPKAELRAAIKNSVEEERKEPRTLPEITSAAVLKNALTKSRSEVDEDDRLEDIRPRLGTVTPPASVTRAKRQNKPLSDSEKAQVEELLRAKIASKVSTSAKRHMELSETEEEIKPKAHSKLESEPAPIKSAEKSTKKAPKLKSPSLSKTEETETSKEVKEKLSSKNIAKKQFKDITKSKPMKEAEHQKSESKERKKKTESESMIEKPAVDSTPWLPRHRKRQNRSQKQFSGHEYFCDRHRPHPPPPEWRLFAWERGEMDYMGSDRFCNILARIRSTIQQSEDDALPIGIWL</sequence>
<evidence type="ECO:0000256" key="3">
    <source>
        <dbReference type="ARBA" id="ARBA00022490"/>
    </source>
</evidence>
<evidence type="ECO:0000256" key="6">
    <source>
        <dbReference type="ARBA" id="ARBA00023056"/>
    </source>
</evidence>
<feature type="compositionally biased region" description="Basic and acidic residues" evidence="14">
    <location>
        <begin position="351"/>
        <end position="360"/>
    </location>
</feature>
<keyword evidence="7" id="KW-0325">Glycoprotein</keyword>
<comment type="subcellular location">
    <subcellularLocation>
        <location evidence="2">Cytoplasm</location>
    </subcellularLocation>
</comment>
<protein>
    <recommendedName>
        <fullName evidence="10">glycogenin glucosyltransferase</fullName>
        <ecNumber evidence="10">2.4.1.186</ecNumber>
    </recommendedName>
</protein>
<dbReference type="InterPro" id="IPR002495">
    <property type="entry name" value="Glyco_trans_8"/>
</dbReference>
<dbReference type="InterPro" id="IPR050587">
    <property type="entry name" value="GNT1/Glycosyltrans_8"/>
</dbReference>
<dbReference type="PANTHER" id="PTHR11183">
    <property type="entry name" value="GLYCOGENIN SUBFAMILY MEMBER"/>
    <property type="match status" value="1"/>
</dbReference>
<feature type="compositionally biased region" description="Basic and acidic residues" evidence="14">
    <location>
        <begin position="832"/>
        <end position="847"/>
    </location>
</feature>
<dbReference type="EC" id="2.4.1.186" evidence="10"/>
<comment type="catalytic activity">
    <reaction evidence="11">
        <text>[1,4-alpha-D-glucosyl](n)-L-tyrosyl-[glycogenin] + UDP-alpha-D-glucose = [1,4-alpha-D-glucosyl](n+1)-L-tyrosyl-[glycogenin] + UDP + H(+)</text>
        <dbReference type="Rhea" id="RHEA:56560"/>
        <dbReference type="Rhea" id="RHEA-COMP:14606"/>
        <dbReference type="Rhea" id="RHEA-COMP:14607"/>
        <dbReference type="ChEBI" id="CHEBI:15378"/>
        <dbReference type="ChEBI" id="CHEBI:58223"/>
        <dbReference type="ChEBI" id="CHEBI:58885"/>
        <dbReference type="ChEBI" id="CHEBI:140574"/>
        <dbReference type="EC" id="2.4.1.186"/>
    </reaction>
</comment>
<evidence type="ECO:0000256" key="14">
    <source>
        <dbReference type="SAM" id="MobiDB-lite"/>
    </source>
</evidence>
<gene>
    <name evidence="15" type="ORF">WMSIL1_LOCUS15122</name>
</gene>
<organism evidence="15 16">
    <name type="scientific">Hymenolepis diminuta</name>
    <name type="common">Rat tapeworm</name>
    <dbReference type="NCBI Taxonomy" id="6216"/>
    <lineage>
        <taxon>Eukaryota</taxon>
        <taxon>Metazoa</taxon>
        <taxon>Spiralia</taxon>
        <taxon>Lophotrochozoa</taxon>
        <taxon>Platyhelminthes</taxon>
        <taxon>Cestoda</taxon>
        <taxon>Eucestoda</taxon>
        <taxon>Cyclophyllidea</taxon>
        <taxon>Hymenolepididae</taxon>
        <taxon>Hymenolepis</taxon>
    </lineage>
</organism>
<evidence type="ECO:0000256" key="11">
    <source>
        <dbReference type="ARBA" id="ARBA00050886"/>
    </source>
</evidence>
<evidence type="ECO:0000256" key="5">
    <source>
        <dbReference type="ARBA" id="ARBA00022723"/>
    </source>
</evidence>
<feature type="compositionally biased region" description="Basic and acidic residues" evidence="14">
    <location>
        <begin position="412"/>
        <end position="444"/>
    </location>
</feature>
<evidence type="ECO:0000256" key="7">
    <source>
        <dbReference type="ARBA" id="ARBA00023180"/>
    </source>
</evidence>
<dbReference type="Proteomes" id="UP000321570">
    <property type="component" value="Unassembled WGS sequence"/>
</dbReference>
<feature type="compositionally biased region" description="Pro residues" evidence="14">
    <location>
        <begin position="468"/>
        <end position="477"/>
    </location>
</feature>
<evidence type="ECO:0000256" key="10">
    <source>
        <dbReference type="ARBA" id="ARBA00038934"/>
    </source>
</evidence>
<feature type="compositionally biased region" description="Basic and acidic residues" evidence="14">
    <location>
        <begin position="761"/>
        <end position="773"/>
    </location>
</feature>
<keyword evidence="8" id="KW-0464">Manganese</keyword>
<feature type="compositionally biased region" description="Low complexity" evidence="14">
    <location>
        <begin position="445"/>
        <end position="456"/>
    </location>
</feature>
<dbReference type="FunFam" id="3.90.550.10:FF:000092">
    <property type="entry name" value="Glycogenin 2"/>
    <property type="match status" value="1"/>
</dbReference>
<feature type="region of interest" description="Disordered" evidence="14">
    <location>
        <begin position="547"/>
        <end position="665"/>
    </location>
</feature>
<accession>A0A564ZF03</accession>
<feature type="compositionally biased region" description="Basic and acidic residues" evidence="14">
    <location>
        <begin position="786"/>
        <end position="807"/>
    </location>
</feature>
<dbReference type="CDD" id="cd02537">
    <property type="entry name" value="GT8_Glycogenin"/>
    <property type="match status" value="1"/>
</dbReference>
<dbReference type="GO" id="GO:0005978">
    <property type="term" value="P:glycogen biosynthetic process"/>
    <property type="evidence" value="ECO:0007669"/>
    <property type="project" value="UniProtKB-KW"/>
</dbReference>
<evidence type="ECO:0000313" key="15">
    <source>
        <dbReference type="EMBL" id="VUZ57643.1"/>
    </source>
</evidence>
<dbReference type="SUPFAM" id="SSF53448">
    <property type="entry name" value="Nucleotide-diphospho-sugar transferases"/>
    <property type="match status" value="1"/>
</dbReference>
<reference evidence="15 16" key="1">
    <citation type="submission" date="2019-07" db="EMBL/GenBank/DDBJ databases">
        <authorList>
            <person name="Jastrzebski P J."/>
            <person name="Paukszto L."/>
            <person name="Jastrzebski P J."/>
        </authorList>
    </citation>
    <scope>NUCLEOTIDE SEQUENCE [LARGE SCALE GENOMIC DNA]</scope>
    <source>
        <strain evidence="15 16">WMS-il1</strain>
    </source>
</reference>
<evidence type="ECO:0000256" key="2">
    <source>
        <dbReference type="ARBA" id="ARBA00004496"/>
    </source>
</evidence>
<keyword evidence="3" id="KW-0963">Cytoplasm</keyword>
<feature type="region of interest" description="Disordered" evidence="14">
    <location>
        <begin position="351"/>
        <end position="526"/>
    </location>
</feature>
<keyword evidence="16" id="KW-1185">Reference proteome</keyword>
<dbReference type="GO" id="GO:0046872">
    <property type="term" value="F:metal ion binding"/>
    <property type="evidence" value="ECO:0007669"/>
    <property type="project" value="UniProtKB-KW"/>
</dbReference>
<dbReference type="Pfam" id="PF01501">
    <property type="entry name" value="Glyco_transf_8"/>
    <property type="match status" value="1"/>
</dbReference>
<comment type="cofactor">
    <cofactor evidence="1">
        <name>Mn(2+)</name>
        <dbReference type="ChEBI" id="CHEBI:29035"/>
    </cofactor>
</comment>
<evidence type="ECO:0000256" key="1">
    <source>
        <dbReference type="ARBA" id="ARBA00001936"/>
    </source>
</evidence>
<evidence type="ECO:0000256" key="12">
    <source>
        <dbReference type="ARBA" id="ARBA00052293"/>
    </source>
</evidence>
<dbReference type="Gene3D" id="3.90.550.10">
    <property type="entry name" value="Spore Coat Polysaccharide Biosynthesis Protein SpsA, Chain A"/>
    <property type="match status" value="1"/>
</dbReference>
<feature type="compositionally biased region" description="Basic and acidic residues" evidence="14">
    <location>
        <begin position="645"/>
        <end position="657"/>
    </location>
</feature>
<feature type="compositionally biased region" description="Basic and acidic residues" evidence="14">
    <location>
        <begin position="605"/>
        <end position="620"/>
    </location>
</feature>
<comment type="similarity">
    <text evidence="9">Belongs to the glycosyltransferase 8 family. Glycogenin subfamily.</text>
</comment>
<comment type="catalytic activity">
    <reaction evidence="12">
        <text>L-tyrosyl-[glycogenin] + UDP-alpha-D-glucose = alpha-D-glucosyl-L-tyrosyl-[glycogenin] + UDP + H(+)</text>
        <dbReference type="Rhea" id="RHEA:23360"/>
        <dbReference type="Rhea" id="RHEA-COMP:14604"/>
        <dbReference type="Rhea" id="RHEA-COMP:14605"/>
        <dbReference type="ChEBI" id="CHEBI:15378"/>
        <dbReference type="ChEBI" id="CHEBI:46858"/>
        <dbReference type="ChEBI" id="CHEBI:58223"/>
        <dbReference type="ChEBI" id="CHEBI:58885"/>
        <dbReference type="ChEBI" id="CHEBI:140573"/>
        <dbReference type="EC" id="2.4.1.186"/>
    </reaction>
</comment>
<keyword evidence="6" id="KW-0320">Glycogen biosynthesis</keyword>
<feature type="compositionally biased region" description="Basic and acidic residues" evidence="14">
    <location>
        <begin position="483"/>
        <end position="492"/>
    </location>
</feature>